<protein>
    <submittedName>
        <fullName evidence="1">Uncharacterized protein</fullName>
    </submittedName>
</protein>
<dbReference type="Proteomes" id="UP000798662">
    <property type="component" value="Chromosome 3"/>
</dbReference>
<evidence type="ECO:0000313" key="2">
    <source>
        <dbReference type="Proteomes" id="UP000798662"/>
    </source>
</evidence>
<sequence length="109" mass="11570">MAPSPPPPMPPPPGHRPCPPLIAPDSLRIALLPVPASPPRLLHSSPPPAPPLSPTPFLPAPSIPPAHRSRSPSVLIPVTLFPPSLSLRGCPHALWIPPLHRSPFHPRIP</sequence>
<accession>A0ACC3CK07</accession>
<dbReference type="EMBL" id="CM020620">
    <property type="protein sequence ID" value="KAK1870213.1"/>
    <property type="molecule type" value="Genomic_DNA"/>
</dbReference>
<comment type="caution">
    <text evidence="1">The sequence shown here is derived from an EMBL/GenBank/DDBJ whole genome shotgun (WGS) entry which is preliminary data.</text>
</comment>
<proteinExistence type="predicted"/>
<gene>
    <name evidence="1" type="ORF">I4F81_012675</name>
</gene>
<keyword evidence="2" id="KW-1185">Reference proteome</keyword>
<reference evidence="1" key="1">
    <citation type="submission" date="2019-11" db="EMBL/GenBank/DDBJ databases">
        <title>Nori genome reveals adaptations in red seaweeds to the harsh intertidal environment.</title>
        <authorList>
            <person name="Wang D."/>
            <person name="Mao Y."/>
        </authorList>
    </citation>
    <scope>NUCLEOTIDE SEQUENCE</scope>
    <source>
        <tissue evidence="1">Gametophyte</tissue>
    </source>
</reference>
<evidence type="ECO:0000313" key="1">
    <source>
        <dbReference type="EMBL" id="KAK1870213.1"/>
    </source>
</evidence>
<name>A0ACC3CK07_PYRYE</name>
<organism evidence="1 2">
    <name type="scientific">Pyropia yezoensis</name>
    <name type="common">Susabi-nori</name>
    <name type="synonym">Porphyra yezoensis</name>
    <dbReference type="NCBI Taxonomy" id="2788"/>
    <lineage>
        <taxon>Eukaryota</taxon>
        <taxon>Rhodophyta</taxon>
        <taxon>Bangiophyceae</taxon>
        <taxon>Bangiales</taxon>
        <taxon>Bangiaceae</taxon>
        <taxon>Pyropia</taxon>
    </lineage>
</organism>